<dbReference type="PANTHER" id="PTHR30532:SF24">
    <property type="entry name" value="FERRIC ENTEROBACTIN-BINDING PERIPLASMIC PROTEIN FEPB"/>
    <property type="match status" value="1"/>
</dbReference>
<evidence type="ECO:0000256" key="3">
    <source>
        <dbReference type="ARBA" id="ARBA00022448"/>
    </source>
</evidence>
<gene>
    <name evidence="8" type="ORF">AUCHE_17_01830</name>
</gene>
<protein>
    <submittedName>
        <fullName evidence="8">Putative iron-siderophore ABC transporter substrate-binding protein</fullName>
    </submittedName>
</protein>
<dbReference type="PROSITE" id="PS50983">
    <property type="entry name" value="FE_B12_PBP"/>
    <property type="match status" value="1"/>
</dbReference>
<comment type="subcellular location">
    <subcellularLocation>
        <location evidence="1">Cell envelope</location>
    </subcellularLocation>
</comment>
<dbReference type="RefSeq" id="WP_006503724.1">
    <property type="nucleotide sequence ID" value="NZ_BAGZ01000017.1"/>
</dbReference>
<evidence type="ECO:0000313" key="8">
    <source>
        <dbReference type="EMBL" id="GAB78967.1"/>
    </source>
</evidence>
<evidence type="ECO:0000313" key="9">
    <source>
        <dbReference type="Proteomes" id="UP000008495"/>
    </source>
</evidence>
<evidence type="ECO:0000256" key="5">
    <source>
        <dbReference type="SAM" id="MobiDB-lite"/>
    </source>
</evidence>
<dbReference type="FunFam" id="3.40.50.1980:FF:000009">
    <property type="entry name" value="Iron-enterobactin transporter periplasmic binding protein"/>
    <property type="match status" value="1"/>
</dbReference>
<keyword evidence="3" id="KW-0813">Transport</keyword>
<evidence type="ECO:0000256" key="2">
    <source>
        <dbReference type="ARBA" id="ARBA00008814"/>
    </source>
</evidence>
<feature type="signal peptide" evidence="6">
    <location>
        <begin position="1"/>
        <end position="28"/>
    </location>
</feature>
<organism evidence="8 9">
    <name type="scientific">Austwickia chelonae NBRC 105200</name>
    <dbReference type="NCBI Taxonomy" id="1184607"/>
    <lineage>
        <taxon>Bacteria</taxon>
        <taxon>Bacillati</taxon>
        <taxon>Actinomycetota</taxon>
        <taxon>Actinomycetes</taxon>
        <taxon>Micrococcales</taxon>
        <taxon>Dermatophilaceae</taxon>
        <taxon>Austwickia</taxon>
    </lineage>
</organism>
<dbReference type="InterPro" id="IPR002491">
    <property type="entry name" value="ABC_transptr_periplasmic_BD"/>
</dbReference>
<keyword evidence="4 6" id="KW-0732">Signal</keyword>
<feature type="chain" id="PRO_5003895789" evidence="6">
    <location>
        <begin position="29"/>
        <end position="336"/>
    </location>
</feature>
<dbReference type="PROSITE" id="PS51257">
    <property type="entry name" value="PROKAR_LIPOPROTEIN"/>
    <property type="match status" value="1"/>
</dbReference>
<evidence type="ECO:0000259" key="7">
    <source>
        <dbReference type="PROSITE" id="PS50983"/>
    </source>
</evidence>
<evidence type="ECO:0000256" key="1">
    <source>
        <dbReference type="ARBA" id="ARBA00004196"/>
    </source>
</evidence>
<dbReference type="GO" id="GO:0030288">
    <property type="term" value="C:outer membrane-bounded periplasmic space"/>
    <property type="evidence" value="ECO:0007669"/>
    <property type="project" value="TreeGrafter"/>
</dbReference>
<evidence type="ECO:0000256" key="6">
    <source>
        <dbReference type="SAM" id="SignalP"/>
    </source>
</evidence>
<reference evidence="8 9" key="1">
    <citation type="submission" date="2012-08" db="EMBL/GenBank/DDBJ databases">
        <title>Whole genome shotgun sequence of Austwickia chelonae NBRC 105200.</title>
        <authorList>
            <person name="Yoshida I."/>
            <person name="Hosoyama A."/>
            <person name="Tsuchikane K."/>
            <person name="Katsumata H."/>
            <person name="Ando Y."/>
            <person name="Ohji S."/>
            <person name="Hamada M."/>
            <person name="Tamura T."/>
            <person name="Yamazoe A."/>
            <person name="Yamazaki S."/>
            <person name="Fujita N."/>
        </authorList>
    </citation>
    <scope>NUCLEOTIDE SEQUENCE [LARGE SCALE GENOMIC DNA]</scope>
    <source>
        <strain evidence="8 9">NBRC 105200</strain>
    </source>
</reference>
<dbReference type="GO" id="GO:1901678">
    <property type="term" value="P:iron coordination entity transport"/>
    <property type="evidence" value="ECO:0007669"/>
    <property type="project" value="UniProtKB-ARBA"/>
</dbReference>
<evidence type="ECO:0000256" key="4">
    <source>
        <dbReference type="ARBA" id="ARBA00022729"/>
    </source>
</evidence>
<feature type="domain" description="Fe/B12 periplasmic-binding" evidence="7">
    <location>
        <begin position="64"/>
        <end position="336"/>
    </location>
</feature>
<dbReference type="NCBIfam" id="NF008200">
    <property type="entry name" value="PRK10957.1"/>
    <property type="match status" value="1"/>
</dbReference>
<dbReference type="STRING" id="100225.SAMN05421595_0183"/>
<dbReference type="PANTHER" id="PTHR30532">
    <property type="entry name" value="IRON III DICITRATE-BINDING PERIPLASMIC PROTEIN"/>
    <property type="match status" value="1"/>
</dbReference>
<accession>K6WAU1</accession>
<keyword evidence="9" id="KW-1185">Reference proteome</keyword>
<dbReference type="Pfam" id="PF01497">
    <property type="entry name" value="Peripla_BP_2"/>
    <property type="match status" value="1"/>
</dbReference>
<dbReference type="Proteomes" id="UP000008495">
    <property type="component" value="Unassembled WGS sequence"/>
</dbReference>
<comment type="similarity">
    <text evidence="2">Belongs to the bacterial solute-binding protein 8 family.</text>
</comment>
<dbReference type="Gene3D" id="3.40.50.1980">
    <property type="entry name" value="Nitrogenase molybdenum iron protein domain"/>
    <property type="match status" value="2"/>
</dbReference>
<proteinExistence type="inferred from homology"/>
<name>K6WAU1_9MICO</name>
<dbReference type="InterPro" id="IPR051313">
    <property type="entry name" value="Bact_iron-sidero_bind"/>
</dbReference>
<dbReference type="SUPFAM" id="SSF53807">
    <property type="entry name" value="Helical backbone' metal receptor"/>
    <property type="match status" value="1"/>
</dbReference>
<feature type="compositionally biased region" description="Low complexity" evidence="5">
    <location>
        <begin position="22"/>
        <end position="41"/>
    </location>
</feature>
<sequence>MRRTLVLITSLLVALTISSCDSSGNAKANSSSSDTNSSAAATGQWPRKITHELGETTIKEKPKRIVSTSVVLTGSLLAVKAPVVASGASQPGGEGFDKNGFFAQWAKPAEEAGVKVLYQNSKFDLEAVLAAKPDLIIISASGGDSTKDNYQQLSQIAPTVAVNYNSQNWEQTTKEIAKATGQDAEGEAVVADYRKQIDELKNNAKLPSEPVQMIVFSPSNGSAFALPDGPHDQILQQMGVKLAPTTVENAKTPSSGKRKDFVFPSEEASVKALTNPTVLLVSADDSTVAKIKGHPAYQNIPAATSGKLVPLGLPSFKLDYYSALDMAKHLASAFPK</sequence>
<comment type="caution">
    <text evidence="8">The sequence shown here is derived from an EMBL/GenBank/DDBJ whole genome shotgun (WGS) entry which is preliminary data.</text>
</comment>
<feature type="region of interest" description="Disordered" evidence="5">
    <location>
        <begin position="21"/>
        <end position="45"/>
    </location>
</feature>
<dbReference type="eggNOG" id="COG4592">
    <property type="taxonomic scope" value="Bacteria"/>
</dbReference>
<dbReference type="EMBL" id="BAGZ01000017">
    <property type="protein sequence ID" value="GAB78967.1"/>
    <property type="molecule type" value="Genomic_DNA"/>
</dbReference>
<dbReference type="AlphaFoldDB" id="K6WAU1"/>